<dbReference type="Proteomes" id="UP000309997">
    <property type="component" value="Unassembled WGS sequence"/>
</dbReference>
<sequence>MEGMGRSLGNGRSVKVFGRISGWMDEGLLFNVPLVTFQLLTDTQPWRTCIPAPRYEMDEDTVFRRNTTSGELSIRSAYELFDKSSGCQTEEETALHLSRDCPLASQVLVESDMEMAFSVQRMTWLIPNLSSSDTTRQGMKWGTMLGVALWCIWKSRNKICRTLIWNP</sequence>
<proteinExistence type="predicted"/>
<gene>
    <name evidence="1" type="ORF">D5086_017355</name>
</gene>
<comment type="caution">
    <text evidence="1">The sequence shown here is derived from an EMBL/GenBank/DDBJ whole genome shotgun (WGS) entry which is preliminary data.</text>
</comment>
<organism evidence="1 2">
    <name type="scientific">Populus alba</name>
    <name type="common">White poplar</name>
    <dbReference type="NCBI Taxonomy" id="43335"/>
    <lineage>
        <taxon>Eukaryota</taxon>
        <taxon>Viridiplantae</taxon>
        <taxon>Streptophyta</taxon>
        <taxon>Embryophyta</taxon>
        <taxon>Tracheophyta</taxon>
        <taxon>Spermatophyta</taxon>
        <taxon>Magnoliopsida</taxon>
        <taxon>eudicotyledons</taxon>
        <taxon>Gunneridae</taxon>
        <taxon>Pentapetalae</taxon>
        <taxon>rosids</taxon>
        <taxon>fabids</taxon>
        <taxon>Malpighiales</taxon>
        <taxon>Salicaceae</taxon>
        <taxon>Saliceae</taxon>
        <taxon>Populus</taxon>
    </lineage>
</organism>
<accession>A0ACC4BZA1</accession>
<protein>
    <submittedName>
        <fullName evidence="1">Uncharacterized protein</fullName>
    </submittedName>
</protein>
<evidence type="ECO:0000313" key="1">
    <source>
        <dbReference type="EMBL" id="KAL3583023.1"/>
    </source>
</evidence>
<name>A0ACC4BZA1_POPAL</name>
<reference evidence="1 2" key="1">
    <citation type="journal article" date="2024" name="Plant Biotechnol. J.">
        <title>Genome and CRISPR/Cas9 system of a widespread forest tree (Populus alba) in the world.</title>
        <authorList>
            <person name="Liu Y.J."/>
            <person name="Jiang P.F."/>
            <person name="Han X.M."/>
            <person name="Li X.Y."/>
            <person name="Wang H.M."/>
            <person name="Wang Y.J."/>
            <person name="Wang X.X."/>
            <person name="Zeng Q.Y."/>
        </authorList>
    </citation>
    <scope>NUCLEOTIDE SEQUENCE [LARGE SCALE GENOMIC DNA]</scope>
    <source>
        <strain evidence="2">cv. PAL-ZL1</strain>
    </source>
</reference>
<evidence type="ECO:0000313" key="2">
    <source>
        <dbReference type="Proteomes" id="UP000309997"/>
    </source>
</evidence>
<dbReference type="EMBL" id="RCHU02000008">
    <property type="protein sequence ID" value="KAL3583023.1"/>
    <property type="molecule type" value="Genomic_DNA"/>
</dbReference>
<keyword evidence="2" id="KW-1185">Reference proteome</keyword>